<proteinExistence type="predicted"/>
<reference evidence="4" key="1">
    <citation type="journal article" date="2019" name="Int. J. Syst. Evol. Microbiol.">
        <title>The Global Catalogue of Microorganisms (GCM) 10K type strain sequencing project: providing services to taxonomists for standard genome sequencing and annotation.</title>
        <authorList>
            <consortium name="The Broad Institute Genomics Platform"/>
            <consortium name="The Broad Institute Genome Sequencing Center for Infectious Disease"/>
            <person name="Wu L."/>
            <person name="Ma J."/>
        </authorList>
    </citation>
    <scope>NUCLEOTIDE SEQUENCE [LARGE SCALE GENOMIC DNA]</scope>
    <source>
        <strain evidence="4">KCTC 42986</strain>
    </source>
</reference>
<keyword evidence="1" id="KW-0472">Membrane</keyword>
<evidence type="ECO:0000313" key="4">
    <source>
        <dbReference type="Proteomes" id="UP001595530"/>
    </source>
</evidence>
<keyword evidence="1" id="KW-0812">Transmembrane</keyword>
<evidence type="ECO:0000256" key="2">
    <source>
        <dbReference type="SAM" id="SignalP"/>
    </source>
</evidence>
<sequence length="175" mass="19590">MLVQIPAILSAGCLTALAVANCTNCTALHRNPAWALVKRWRAYDEHGLTGMLATTLLIAYWMIPKTLEHALVSPTEEFLKFVLIFINGLILPASLSRANKVIQLFFLGNFAGMMAIVGMLYQEAPQRLCNYYLLDDQAFTGTGLVTWSIILPLLWCWRYFVAVRDGDAAPFFTQD</sequence>
<protein>
    <submittedName>
        <fullName evidence="3">Uncharacterized protein</fullName>
    </submittedName>
</protein>
<keyword evidence="1" id="KW-1133">Transmembrane helix</keyword>
<name>A0ABV7EZT7_9BURK</name>
<feature type="signal peptide" evidence="2">
    <location>
        <begin position="1"/>
        <end position="18"/>
    </location>
</feature>
<keyword evidence="2" id="KW-0732">Signal</keyword>
<feature type="transmembrane region" description="Helical" evidence="1">
    <location>
        <begin position="101"/>
        <end position="121"/>
    </location>
</feature>
<accession>A0ABV7EZT7</accession>
<gene>
    <name evidence="3" type="ORF">ACFOFO_09865</name>
</gene>
<comment type="caution">
    <text evidence="3">The sequence shown here is derived from an EMBL/GenBank/DDBJ whole genome shotgun (WGS) entry which is preliminary data.</text>
</comment>
<feature type="transmembrane region" description="Helical" evidence="1">
    <location>
        <begin position="46"/>
        <end position="63"/>
    </location>
</feature>
<feature type="chain" id="PRO_5046044777" evidence="2">
    <location>
        <begin position="19"/>
        <end position="175"/>
    </location>
</feature>
<dbReference type="EMBL" id="JBHRTP010000024">
    <property type="protein sequence ID" value="MFC3108264.1"/>
    <property type="molecule type" value="Genomic_DNA"/>
</dbReference>
<keyword evidence="4" id="KW-1185">Reference proteome</keyword>
<dbReference type="RefSeq" id="WP_390331457.1">
    <property type="nucleotide sequence ID" value="NZ_JBHRTP010000024.1"/>
</dbReference>
<evidence type="ECO:0000313" key="3">
    <source>
        <dbReference type="EMBL" id="MFC3108264.1"/>
    </source>
</evidence>
<dbReference type="Proteomes" id="UP001595530">
    <property type="component" value="Unassembled WGS sequence"/>
</dbReference>
<feature type="transmembrane region" description="Helical" evidence="1">
    <location>
        <begin position="142"/>
        <end position="160"/>
    </location>
</feature>
<organism evidence="3 4">
    <name type="scientific">Undibacterium arcticum</name>
    <dbReference type="NCBI Taxonomy" id="1762892"/>
    <lineage>
        <taxon>Bacteria</taxon>
        <taxon>Pseudomonadati</taxon>
        <taxon>Pseudomonadota</taxon>
        <taxon>Betaproteobacteria</taxon>
        <taxon>Burkholderiales</taxon>
        <taxon>Oxalobacteraceae</taxon>
        <taxon>Undibacterium</taxon>
    </lineage>
</organism>
<evidence type="ECO:0000256" key="1">
    <source>
        <dbReference type="SAM" id="Phobius"/>
    </source>
</evidence>
<feature type="transmembrane region" description="Helical" evidence="1">
    <location>
        <begin position="78"/>
        <end position="95"/>
    </location>
</feature>